<dbReference type="GO" id="GO:0075509">
    <property type="term" value="P:endocytosis involved in viral entry into host cell"/>
    <property type="evidence" value="ECO:0007669"/>
    <property type="project" value="UniProtKB-KW"/>
</dbReference>
<dbReference type="Pfam" id="PF02443">
    <property type="entry name" value="Circo_capsid"/>
    <property type="match status" value="1"/>
</dbReference>
<evidence type="ECO:0000256" key="6">
    <source>
        <dbReference type="ARBA" id="ARBA00022561"/>
    </source>
</evidence>
<keyword evidence="9" id="KW-1162">Viral penetration into host cytoplasm</keyword>
<protein>
    <submittedName>
        <fullName evidence="16">Capsid protein</fullName>
    </submittedName>
</protein>
<keyword evidence="5" id="KW-1163">Viral penetration into host nucleus</keyword>
<evidence type="ECO:0000256" key="14">
    <source>
        <dbReference type="ARBA" id="ARBA00023296"/>
    </source>
</evidence>
<evidence type="ECO:0000256" key="11">
    <source>
        <dbReference type="ARBA" id="ARBA00022844"/>
    </source>
</evidence>
<dbReference type="GO" id="GO:0019069">
    <property type="term" value="P:viral capsid assembly"/>
    <property type="evidence" value="ECO:0007669"/>
    <property type="project" value="InterPro"/>
</dbReference>
<evidence type="ECO:0000256" key="1">
    <source>
        <dbReference type="ARBA" id="ARBA00004147"/>
    </source>
</evidence>
<keyword evidence="12" id="KW-1164">Virus endocytosis by host</keyword>
<comment type="subcellular location">
    <subcellularLocation>
        <location evidence="1">Host nucleus</location>
    </subcellularLocation>
    <subcellularLocation>
        <location evidence="2">Virion</location>
    </subcellularLocation>
</comment>
<evidence type="ECO:0000256" key="12">
    <source>
        <dbReference type="ARBA" id="ARBA00022890"/>
    </source>
</evidence>
<evidence type="ECO:0000256" key="8">
    <source>
        <dbReference type="ARBA" id="ARBA00022581"/>
    </source>
</evidence>
<keyword evidence="8" id="KW-0945">Host-virus interaction</keyword>
<comment type="similarity">
    <text evidence="3">Belongs to the circoviridae capsid protein family.</text>
</comment>
<dbReference type="GO" id="GO:0042025">
    <property type="term" value="C:host cell nucleus"/>
    <property type="evidence" value="ECO:0007669"/>
    <property type="project" value="UniProtKB-SubCell"/>
</dbReference>
<keyword evidence="4" id="KW-1140">T=1 icosahedral capsid protein</keyword>
<keyword evidence="11" id="KW-0946">Virion</keyword>
<evidence type="ECO:0000256" key="10">
    <source>
        <dbReference type="ARBA" id="ARBA00022804"/>
    </source>
</evidence>
<sequence>MTSEMAFRRRTVRSRAPIRRRLPRRRVARRRRFRRSRRLRGNFTFLARRTQVIVIPGNQGGNLSLAPALSDFTEITGLYTNFEAFRMWNVTVKVRPLFNVTGDLSPIPRYYIAPWHKPAPATIDSNGILSIDRCKSYNGTSGAFRRFVPALMSNLGYAGASSNQFGKTEWRPRIELNSNSQTLPHYCGIIHWAKDQIEGAGATTQRQYEIELTAKITMYNQKYFVG</sequence>
<keyword evidence="6" id="KW-0167">Capsid protein</keyword>
<dbReference type="GO" id="GO:0043657">
    <property type="term" value="C:host cell"/>
    <property type="evidence" value="ECO:0007669"/>
    <property type="project" value="GOC"/>
</dbReference>
<dbReference type="InterPro" id="IPR003383">
    <property type="entry name" value="Circovirus_capsid"/>
</dbReference>
<dbReference type="Gene3D" id="2.60.120.950">
    <property type="entry name" value="Circovirus capsid protein"/>
    <property type="match status" value="1"/>
</dbReference>
<comment type="subunit">
    <text evidence="15">Homomultimer. Assembles in the nucleus, presumably in an immature form, then migrates to the cytoplasm once assembled as mature virion. Interacts with Rep; this interaction relocates Rep into the nucleus.</text>
</comment>
<dbReference type="GO" id="GO:0003677">
    <property type="term" value="F:DNA binding"/>
    <property type="evidence" value="ECO:0007669"/>
    <property type="project" value="UniProtKB-KW"/>
</dbReference>
<organism evidence="16">
    <name type="scientific">Myotis capaccinii feces associated cyclovirus 1</name>
    <dbReference type="NCBI Taxonomy" id="3139988"/>
    <lineage>
        <taxon>Viruses</taxon>
        <taxon>Monodnaviria</taxon>
        <taxon>Shotokuvirae</taxon>
        <taxon>Cressdnaviricota</taxon>
        <taxon>Arfiviricetes</taxon>
        <taxon>Cirlivirales</taxon>
        <taxon>Circoviridae</taxon>
        <taxon>Cyclovirus</taxon>
    </lineage>
</organism>
<dbReference type="GO" id="GO:0019062">
    <property type="term" value="P:virion attachment to host cell"/>
    <property type="evidence" value="ECO:0007669"/>
    <property type="project" value="UniProtKB-KW"/>
</dbReference>
<reference evidence="16" key="1">
    <citation type="journal article" date="2024" name="Microbiol. Spectr.">
        <title>Full-genome sequencing of dozens of new DNA viruses found in Spanish bat feces.</title>
        <authorList>
            <person name="Buigues J."/>
            <person name="Vinals A."/>
            <person name="Martinez-Recio R."/>
            <person name="Monros J.S."/>
            <person name="Sanjuan R."/>
            <person name="Cuevas J.M."/>
        </authorList>
    </citation>
    <scope>NUCLEOTIDE SEQUENCE</scope>
    <source>
        <strain evidence="16">MAVG31</strain>
    </source>
</reference>
<evidence type="ECO:0000256" key="3">
    <source>
        <dbReference type="ARBA" id="ARBA00010301"/>
    </source>
</evidence>
<evidence type="ECO:0000256" key="2">
    <source>
        <dbReference type="ARBA" id="ARBA00004328"/>
    </source>
</evidence>
<accession>A0AAU6S5A9</accession>
<reference evidence="16" key="2">
    <citation type="submission" date="2024-02" db="EMBL/GenBank/DDBJ databases">
        <authorList>
            <person name="Buigues J."/>
            <person name="Vinals A."/>
            <person name="Martinez-Recio R."/>
            <person name="S Monros J."/>
            <person name="Sanjuan R."/>
            <person name="Cuevas J.M."/>
        </authorList>
    </citation>
    <scope>NUCLEOTIDE SEQUENCE</scope>
    <source>
        <strain evidence="16">MAVG31</strain>
    </source>
</reference>
<evidence type="ECO:0000256" key="15">
    <source>
        <dbReference type="ARBA" id="ARBA00046863"/>
    </source>
</evidence>
<proteinExistence type="inferred from homology"/>
<dbReference type="EMBL" id="PP410089">
    <property type="protein sequence ID" value="WZK92907.1"/>
    <property type="molecule type" value="Genomic_DNA"/>
</dbReference>
<name>A0AAU6S5A9_9CIRC</name>
<dbReference type="GO" id="GO:0039615">
    <property type="term" value="C:T=1 icosahedral viral capsid"/>
    <property type="evidence" value="ECO:0007669"/>
    <property type="project" value="UniProtKB-KW"/>
</dbReference>
<evidence type="ECO:0000256" key="9">
    <source>
        <dbReference type="ARBA" id="ARBA00022595"/>
    </source>
</evidence>
<evidence type="ECO:0000256" key="4">
    <source>
        <dbReference type="ARBA" id="ARBA00022431"/>
    </source>
</evidence>
<evidence type="ECO:0000256" key="13">
    <source>
        <dbReference type="ARBA" id="ARBA00023125"/>
    </source>
</evidence>
<dbReference type="GO" id="GO:0075732">
    <property type="term" value="P:viral penetration into host nucleus"/>
    <property type="evidence" value="ECO:0007669"/>
    <property type="project" value="UniProtKB-KW"/>
</dbReference>
<keyword evidence="7" id="KW-1048">Host nucleus</keyword>
<dbReference type="InterPro" id="IPR038652">
    <property type="entry name" value="Circovirus_capsid_sf"/>
</dbReference>
<keyword evidence="13" id="KW-0238">DNA-binding</keyword>
<evidence type="ECO:0000256" key="5">
    <source>
        <dbReference type="ARBA" id="ARBA00022524"/>
    </source>
</evidence>
<keyword evidence="14" id="KW-1160">Virus entry into host cell</keyword>
<evidence type="ECO:0000256" key="7">
    <source>
        <dbReference type="ARBA" id="ARBA00022562"/>
    </source>
</evidence>
<keyword evidence="10" id="KW-1161">Viral attachment to host cell</keyword>
<evidence type="ECO:0000313" key="16">
    <source>
        <dbReference type="EMBL" id="WZK92907.1"/>
    </source>
</evidence>